<accession>H7EKL1</accession>
<keyword evidence="1 4" id="KW-0808">Transferase</keyword>
<dbReference type="Pfam" id="PF01467">
    <property type="entry name" value="CTP_transf_like"/>
    <property type="match status" value="1"/>
</dbReference>
<keyword evidence="2" id="KW-0548">Nucleotidyltransferase</keyword>
<dbReference type="PANTHER" id="PTHR21342:SF0">
    <property type="entry name" value="BIFUNCTIONAL NMN ADENYLYLTRANSFERASE_NUDIX HYDROLASE"/>
    <property type="match status" value="1"/>
</dbReference>
<keyword evidence="5" id="KW-1185">Reference proteome</keyword>
<evidence type="ECO:0000256" key="2">
    <source>
        <dbReference type="ARBA" id="ARBA00022695"/>
    </source>
</evidence>
<dbReference type="RefSeq" id="WP_002704171.1">
    <property type="nucleotide sequence ID" value="NZ_AGRW01000045.1"/>
</dbReference>
<dbReference type="NCBIfam" id="TIGR00125">
    <property type="entry name" value="cyt_tran_rel"/>
    <property type="match status" value="1"/>
</dbReference>
<dbReference type="SUPFAM" id="SSF52374">
    <property type="entry name" value="Nucleotidylyl transferase"/>
    <property type="match status" value="1"/>
</dbReference>
<dbReference type="Proteomes" id="UP000003571">
    <property type="component" value="Unassembled WGS sequence"/>
</dbReference>
<dbReference type="OrthoDB" id="662630at2"/>
<dbReference type="GO" id="GO:0016779">
    <property type="term" value="F:nucleotidyltransferase activity"/>
    <property type="evidence" value="ECO:0007669"/>
    <property type="project" value="UniProtKB-KW"/>
</dbReference>
<dbReference type="Gene3D" id="3.40.50.620">
    <property type="entry name" value="HUPs"/>
    <property type="match status" value="1"/>
</dbReference>
<sequence length="188" mass="21543">MREKHKIGVIHGRFQGLHNGHLEYLLEGKKRCERLIIGITNYTGNTKDERISRIDTHRLDSTANPFTFFERLEMIRAALLGEGICESEFTIVPFPIETPDLLFNFVPKDAVFFMTIYDDWGRDKFKTLSDLGVNVEVMWERTPEQKPISGSLLRKTIAEGGNWENLVPSSVADYIKEHDLCGRIADGK</sequence>
<feature type="domain" description="Cytidyltransferase-like" evidence="3">
    <location>
        <begin position="10"/>
        <end position="155"/>
    </location>
</feature>
<comment type="caution">
    <text evidence="4">The sequence shown here is derived from an EMBL/GenBank/DDBJ whole genome shotgun (WGS) entry which is preliminary data.</text>
</comment>
<evidence type="ECO:0000256" key="1">
    <source>
        <dbReference type="ARBA" id="ARBA00022679"/>
    </source>
</evidence>
<evidence type="ECO:0000259" key="3">
    <source>
        <dbReference type="Pfam" id="PF01467"/>
    </source>
</evidence>
<dbReference type="STRING" id="907348.TresaDRAFT_1668"/>
<evidence type="ECO:0000313" key="4">
    <source>
        <dbReference type="EMBL" id="EIC01916.1"/>
    </source>
</evidence>
<evidence type="ECO:0000313" key="5">
    <source>
        <dbReference type="Proteomes" id="UP000003571"/>
    </source>
</evidence>
<organism evidence="4 5">
    <name type="scientific">Treponema saccharophilum DSM 2985</name>
    <dbReference type="NCBI Taxonomy" id="907348"/>
    <lineage>
        <taxon>Bacteria</taxon>
        <taxon>Pseudomonadati</taxon>
        <taxon>Spirochaetota</taxon>
        <taxon>Spirochaetia</taxon>
        <taxon>Spirochaetales</taxon>
        <taxon>Treponemataceae</taxon>
        <taxon>Treponema</taxon>
    </lineage>
</organism>
<dbReference type="PANTHER" id="PTHR21342">
    <property type="entry name" value="PHOSPHOPANTETHEINE ADENYLYLTRANSFERASE"/>
    <property type="match status" value="1"/>
</dbReference>
<reference evidence="4 5" key="1">
    <citation type="submission" date="2011-09" db="EMBL/GenBank/DDBJ databases">
        <title>The draft genome of Treponema saccharophilum DSM 2985.</title>
        <authorList>
            <consortium name="US DOE Joint Genome Institute (JGI-PGF)"/>
            <person name="Lucas S."/>
            <person name="Copeland A."/>
            <person name="Lapidus A."/>
            <person name="Glavina del Rio T."/>
            <person name="Dalin E."/>
            <person name="Tice H."/>
            <person name="Bruce D."/>
            <person name="Goodwin L."/>
            <person name="Pitluck S."/>
            <person name="Peters L."/>
            <person name="Kyrpides N."/>
            <person name="Mavromatis K."/>
            <person name="Ivanova N."/>
            <person name="Markowitz V."/>
            <person name="Cheng J.-F."/>
            <person name="Hugenholtz P."/>
            <person name="Woyke T."/>
            <person name="Wu D."/>
            <person name="Gronow S."/>
            <person name="Wellnitz S."/>
            <person name="Brambilla E."/>
            <person name="Klenk H.-P."/>
            <person name="Eisen J.A."/>
        </authorList>
    </citation>
    <scope>NUCLEOTIDE SEQUENCE [LARGE SCALE GENOMIC DNA]</scope>
    <source>
        <strain evidence="4 5">DSM 2985</strain>
    </source>
</reference>
<dbReference type="InterPro" id="IPR004821">
    <property type="entry name" value="Cyt_trans-like"/>
</dbReference>
<dbReference type="AlphaFoldDB" id="H7EKL1"/>
<dbReference type="PATRIC" id="fig|907348.3.peg.1433"/>
<proteinExistence type="predicted"/>
<name>H7EKL1_9SPIR</name>
<dbReference type="InterPro" id="IPR014729">
    <property type="entry name" value="Rossmann-like_a/b/a_fold"/>
</dbReference>
<protein>
    <submittedName>
        <fullName evidence="4">Cytidyltransferase-related domain protein</fullName>
    </submittedName>
</protein>
<dbReference type="eggNOG" id="COG1056">
    <property type="taxonomic scope" value="Bacteria"/>
</dbReference>
<gene>
    <name evidence="4" type="ORF">TresaDRAFT_1668</name>
</gene>
<dbReference type="EMBL" id="AGRW01000045">
    <property type="protein sequence ID" value="EIC01916.1"/>
    <property type="molecule type" value="Genomic_DNA"/>
</dbReference>